<keyword evidence="11" id="KW-1185">Reference proteome</keyword>
<comment type="subcellular location">
    <subcellularLocation>
        <location evidence="1">Membrane</location>
        <topology evidence="1">Multi-pass membrane protein</topology>
    </subcellularLocation>
</comment>
<keyword evidence="7 8" id="KW-0807">Transducer</keyword>
<dbReference type="KEGG" id="aten:116289066"/>
<dbReference type="Proteomes" id="UP000515163">
    <property type="component" value="Unplaced"/>
</dbReference>
<gene>
    <name evidence="12" type="primary">LOC116289066</name>
</gene>
<dbReference type="PRINTS" id="PR00237">
    <property type="entry name" value="GPCRRHODOPSN"/>
</dbReference>
<dbReference type="PROSITE" id="PS50262">
    <property type="entry name" value="G_PROTEIN_RECEP_F1_2"/>
    <property type="match status" value="1"/>
</dbReference>
<keyword evidence="2 8" id="KW-0812">Transmembrane</keyword>
<evidence type="ECO:0000313" key="11">
    <source>
        <dbReference type="Proteomes" id="UP000515163"/>
    </source>
</evidence>
<sequence>MTDNNDVQTRSIVRNVWMSLAIFLSIFGNLLLIMVISRRQRFHNVTNVYNLNLSFSDLLKVIFYIPVYLIVAERRSWPYGLGGCQALNVILYTSFGVTVLTLMSLSFERYHLILHPTKKQMTVKKALITVVITWLASLSVNLCMIP</sequence>
<keyword evidence="5 9" id="KW-0472">Membrane</keyword>
<feature type="transmembrane region" description="Helical" evidence="9">
    <location>
        <begin position="126"/>
        <end position="145"/>
    </location>
</feature>
<dbReference type="PANTHER" id="PTHR45695:SF9">
    <property type="entry name" value="LEUCOKININ RECEPTOR"/>
    <property type="match status" value="1"/>
</dbReference>
<dbReference type="OrthoDB" id="5959341at2759"/>
<dbReference type="RefSeq" id="XP_031551818.1">
    <property type="nucleotide sequence ID" value="XM_031695958.1"/>
</dbReference>
<name>A0A6P8H9G5_ACTTE</name>
<dbReference type="PROSITE" id="PS00237">
    <property type="entry name" value="G_PROTEIN_RECEP_F1_1"/>
    <property type="match status" value="1"/>
</dbReference>
<feature type="domain" description="G-protein coupled receptors family 1 profile" evidence="10">
    <location>
        <begin position="28"/>
        <end position="146"/>
    </location>
</feature>
<evidence type="ECO:0000256" key="6">
    <source>
        <dbReference type="ARBA" id="ARBA00023170"/>
    </source>
</evidence>
<feature type="non-terminal residue" evidence="12">
    <location>
        <position position="146"/>
    </location>
</feature>
<proteinExistence type="inferred from homology"/>
<dbReference type="GO" id="GO:0004930">
    <property type="term" value="F:G protein-coupled receptor activity"/>
    <property type="evidence" value="ECO:0007669"/>
    <property type="project" value="UniProtKB-KW"/>
</dbReference>
<dbReference type="PANTHER" id="PTHR45695">
    <property type="entry name" value="LEUCOKININ RECEPTOR-RELATED"/>
    <property type="match status" value="1"/>
</dbReference>
<dbReference type="InterPro" id="IPR000276">
    <property type="entry name" value="GPCR_Rhodpsn"/>
</dbReference>
<accession>A0A6P8H9G5</accession>
<evidence type="ECO:0000256" key="9">
    <source>
        <dbReference type="SAM" id="Phobius"/>
    </source>
</evidence>
<evidence type="ECO:0000256" key="1">
    <source>
        <dbReference type="ARBA" id="ARBA00004141"/>
    </source>
</evidence>
<feature type="transmembrane region" description="Helical" evidence="9">
    <location>
        <begin position="48"/>
        <end position="71"/>
    </location>
</feature>
<feature type="transmembrane region" description="Helical" evidence="9">
    <location>
        <begin position="16"/>
        <end position="36"/>
    </location>
</feature>
<evidence type="ECO:0000256" key="4">
    <source>
        <dbReference type="ARBA" id="ARBA00023040"/>
    </source>
</evidence>
<dbReference type="AlphaFoldDB" id="A0A6P8H9G5"/>
<keyword evidence="6 8" id="KW-0675">Receptor</keyword>
<dbReference type="Pfam" id="PF00001">
    <property type="entry name" value="7tm_1"/>
    <property type="match status" value="1"/>
</dbReference>
<reference evidence="12" key="1">
    <citation type="submission" date="2025-08" db="UniProtKB">
        <authorList>
            <consortium name="RefSeq"/>
        </authorList>
    </citation>
    <scope>IDENTIFICATION</scope>
</reference>
<dbReference type="GO" id="GO:0005886">
    <property type="term" value="C:plasma membrane"/>
    <property type="evidence" value="ECO:0007669"/>
    <property type="project" value="TreeGrafter"/>
</dbReference>
<comment type="similarity">
    <text evidence="8">Belongs to the G-protein coupled receptor 1 family.</text>
</comment>
<keyword evidence="3 9" id="KW-1133">Transmembrane helix</keyword>
<dbReference type="InParanoid" id="A0A6P8H9G5"/>
<evidence type="ECO:0000256" key="3">
    <source>
        <dbReference type="ARBA" id="ARBA00022989"/>
    </source>
</evidence>
<evidence type="ECO:0000256" key="8">
    <source>
        <dbReference type="RuleBase" id="RU000688"/>
    </source>
</evidence>
<keyword evidence="4 8" id="KW-0297">G-protein coupled receptor</keyword>
<feature type="transmembrane region" description="Helical" evidence="9">
    <location>
        <begin position="77"/>
        <end position="105"/>
    </location>
</feature>
<dbReference type="Gene3D" id="1.20.1070.10">
    <property type="entry name" value="Rhodopsin 7-helix transmembrane proteins"/>
    <property type="match status" value="1"/>
</dbReference>
<organism evidence="11 12">
    <name type="scientific">Actinia tenebrosa</name>
    <name type="common">Australian red waratah sea anemone</name>
    <dbReference type="NCBI Taxonomy" id="6105"/>
    <lineage>
        <taxon>Eukaryota</taxon>
        <taxon>Metazoa</taxon>
        <taxon>Cnidaria</taxon>
        <taxon>Anthozoa</taxon>
        <taxon>Hexacorallia</taxon>
        <taxon>Actiniaria</taxon>
        <taxon>Actiniidae</taxon>
        <taxon>Actinia</taxon>
    </lineage>
</organism>
<evidence type="ECO:0000313" key="12">
    <source>
        <dbReference type="RefSeq" id="XP_031551818.1"/>
    </source>
</evidence>
<protein>
    <submittedName>
        <fullName evidence="12">Neuropeptide FF receptor 1-like</fullName>
    </submittedName>
</protein>
<dbReference type="GeneID" id="116289066"/>
<evidence type="ECO:0000259" key="10">
    <source>
        <dbReference type="PROSITE" id="PS50262"/>
    </source>
</evidence>
<evidence type="ECO:0000256" key="2">
    <source>
        <dbReference type="ARBA" id="ARBA00022692"/>
    </source>
</evidence>
<dbReference type="SUPFAM" id="SSF81321">
    <property type="entry name" value="Family A G protein-coupled receptor-like"/>
    <property type="match status" value="1"/>
</dbReference>
<dbReference type="InterPro" id="IPR017452">
    <property type="entry name" value="GPCR_Rhodpsn_7TM"/>
</dbReference>
<evidence type="ECO:0000256" key="7">
    <source>
        <dbReference type="ARBA" id="ARBA00023224"/>
    </source>
</evidence>
<evidence type="ECO:0000256" key="5">
    <source>
        <dbReference type="ARBA" id="ARBA00023136"/>
    </source>
</evidence>